<dbReference type="SUPFAM" id="SSF47769">
    <property type="entry name" value="SAM/Pointed domain"/>
    <property type="match status" value="1"/>
</dbReference>
<keyword evidence="3" id="KW-1185">Reference proteome</keyword>
<dbReference type="EMBL" id="JBCEZU010000056">
    <property type="protein sequence ID" value="KAK9535057.1"/>
    <property type="molecule type" value="Genomic_DNA"/>
</dbReference>
<organism evidence="2 3">
    <name type="scientific">Zoarces viviparus</name>
    <name type="common">Viviparous eelpout</name>
    <name type="synonym">Blennius viviparus</name>
    <dbReference type="NCBI Taxonomy" id="48416"/>
    <lineage>
        <taxon>Eukaryota</taxon>
        <taxon>Metazoa</taxon>
        <taxon>Chordata</taxon>
        <taxon>Craniata</taxon>
        <taxon>Vertebrata</taxon>
        <taxon>Euteleostomi</taxon>
        <taxon>Actinopterygii</taxon>
        <taxon>Neopterygii</taxon>
        <taxon>Teleostei</taxon>
        <taxon>Neoteleostei</taxon>
        <taxon>Acanthomorphata</taxon>
        <taxon>Eupercaria</taxon>
        <taxon>Perciformes</taxon>
        <taxon>Cottioidei</taxon>
        <taxon>Zoarcales</taxon>
        <taxon>Zoarcidae</taxon>
        <taxon>Zoarcinae</taxon>
        <taxon>Zoarces</taxon>
    </lineage>
</organism>
<dbReference type="Proteomes" id="UP001488805">
    <property type="component" value="Unassembled WGS sequence"/>
</dbReference>
<evidence type="ECO:0000313" key="2">
    <source>
        <dbReference type="EMBL" id="KAK9535057.1"/>
    </source>
</evidence>
<dbReference type="AlphaFoldDB" id="A0AAW1FK09"/>
<dbReference type="InterPro" id="IPR001660">
    <property type="entry name" value="SAM"/>
</dbReference>
<dbReference type="PANTHER" id="PTHR16155:SF3">
    <property type="entry name" value="STERILE ALPHA MOTIF DOMAIN-CONTAINING PROTEIN 9-LIKE"/>
    <property type="match status" value="1"/>
</dbReference>
<sequence>MADELEQSPKGWTESQVSDWLRLIGVKKQYVEKLYEEEVDGHILLALNEEFLKTKIEDHDTDDEKETKYEIVHSAVEHLEKGYWTKKKDIPQRKRRIYTHFFLGSGNGLDKFVHKRKFERVTKGFSVSEKRMKWFRGEAWKTPEIAAMLKCVSGWTEDGVVYLEGPRKKKFNIQPLHVPSVPHSNENITFYLGFTFRGPVACNIIVKQ</sequence>
<evidence type="ECO:0000313" key="3">
    <source>
        <dbReference type="Proteomes" id="UP001488805"/>
    </source>
</evidence>
<dbReference type="InterPro" id="IPR013761">
    <property type="entry name" value="SAM/pointed_sf"/>
</dbReference>
<evidence type="ECO:0000259" key="1">
    <source>
        <dbReference type="PROSITE" id="PS50105"/>
    </source>
</evidence>
<proteinExistence type="predicted"/>
<gene>
    <name evidence="2" type="ORF">VZT92_007462</name>
</gene>
<reference evidence="2 3" key="1">
    <citation type="journal article" date="2024" name="Genome Biol. Evol.">
        <title>Chromosome-level genome assembly of the viviparous eelpout Zoarces viviparus.</title>
        <authorList>
            <person name="Fuhrmann N."/>
            <person name="Brasseur M.V."/>
            <person name="Bakowski C.E."/>
            <person name="Podsiadlowski L."/>
            <person name="Prost S."/>
            <person name="Krehenwinkel H."/>
            <person name="Mayer C."/>
        </authorList>
    </citation>
    <scope>NUCLEOTIDE SEQUENCE [LARGE SCALE GENOMIC DNA]</scope>
    <source>
        <strain evidence="2">NO-MEL_2022_Ind0_liver</strain>
    </source>
</reference>
<dbReference type="Pfam" id="PF07647">
    <property type="entry name" value="SAM_2"/>
    <property type="match status" value="1"/>
</dbReference>
<dbReference type="GO" id="GO:0005737">
    <property type="term" value="C:cytoplasm"/>
    <property type="evidence" value="ECO:0007669"/>
    <property type="project" value="TreeGrafter"/>
</dbReference>
<dbReference type="PROSITE" id="PS50105">
    <property type="entry name" value="SAM_DOMAIN"/>
    <property type="match status" value="1"/>
</dbReference>
<feature type="domain" description="SAM" evidence="1">
    <location>
        <begin position="12"/>
        <end position="56"/>
    </location>
</feature>
<name>A0AAW1FK09_ZOAVI</name>
<protein>
    <recommendedName>
        <fullName evidence="1">SAM domain-containing protein</fullName>
    </recommendedName>
</protein>
<dbReference type="Gene3D" id="1.10.150.50">
    <property type="entry name" value="Transcription Factor, Ets-1"/>
    <property type="match status" value="1"/>
</dbReference>
<accession>A0AAW1FK09</accession>
<comment type="caution">
    <text evidence="2">The sequence shown here is derived from an EMBL/GenBank/DDBJ whole genome shotgun (WGS) entry which is preliminary data.</text>
</comment>
<dbReference type="PANTHER" id="PTHR16155">
    <property type="entry name" value="DED DOMAIN-CONTAINING PROTEIN"/>
    <property type="match status" value="1"/>
</dbReference>